<dbReference type="EMBL" id="CP071091">
    <property type="protein sequence ID" value="QSQ16860.1"/>
    <property type="molecule type" value="Genomic_DNA"/>
</dbReference>
<gene>
    <name evidence="6" type="ORF">JY572_12755</name>
</gene>
<evidence type="ECO:0000313" key="7">
    <source>
        <dbReference type="Proteomes" id="UP000663090"/>
    </source>
</evidence>
<dbReference type="SUPFAM" id="SSF51419">
    <property type="entry name" value="PLP-binding barrel"/>
    <property type="match status" value="1"/>
</dbReference>
<dbReference type="PRINTS" id="PR01182">
    <property type="entry name" value="ORNDCRBXLASE"/>
</dbReference>
<evidence type="ECO:0000256" key="1">
    <source>
        <dbReference type="ARBA" id="ARBA00001933"/>
    </source>
</evidence>
<name>A0ABX7NDH5_9BACT</name>
<dbReference type="RefSeq" id="WP_206718496.1">
    <property type="nucleotide sequence ID" value="NZ_CP071091.1"/>
</dbReference>
<dbReference type="SUPFAM" id="SSF50621">
    <property type="entry name" value="Alanine racemase C-terminal domain-like"/>
    <property type="match status" value="1"/>
</dbReference>
<accession>A0ABX7NDH5</accession>
<proteinExistence type="inferred from homology"/>
<keyword evidence="2" id="KW-0663">Pyridoxal phosphate</keyword>
<comment type="cofactor">
    <cofactor evidence="1">
        <name>pyridoxal 5'-phosphate</name>
        <dbReference type="ChEBI" id="CHEBI:597326"/>
    </cofactor>
</comment>
<evidence type="ECO:0000313" key="6">
    <source>
        <dbReference type="EMBL" id="QSQ16860.1"/>
    </source>
</evidence>
<dbReference type="PANTHER" id="PTHR43727:SF2">
    <property type="entry name" value="GROUP IV DECARBOXYLASE"/>
    <property type="match status" value="1"/>
</dbReference>
<evidence type="ECO:0000256" key="2">
    <source>
        <dbReference type="ARBA" id="ARBA00022898"/>
    </source>
</evidence>
<protein>
    <submittedName>
        <fullName evidence="6">Pyridoxal-dependent decarboxylase</fullName>
    </submittedName>
</protein>
<evidence type="ECO:0000259" key="5">
    <source>
        <dbReference type="Pfam" id="PF02784"/>
    </source>
</evidence>
<dbReference type="Proteomes" id="UP000663090">
    <property type="component" value="Chromosome"/>
</dbReference>
<organism evidence="6 7">
    <name type="scientific">Myxococcus landrumensis</name>
    <dbReference type="NCBI Taxonomy" id="2813577"/>
    <lineage>
        <taxon>Bacteria</taxon>
        <taxon>Pseudomonadati</taxon>
        <taxon>Myxococcota</taxon>
        <taxon>Myxococcia</taxon>
        <taxon>Myxococcales</taxon>
        <taxon>Cystobacterineae</taxon>
        <taxon>Myxococcaceae</taxon>
        <taxon>Myxococcus</taxon>
    </lineage>
</organism>
<keyword evidence="7" id="KW-1185">Reference proteome</keyword>
<dbReference type="Gene3D" id="2.40.37.10">
    <property type="entry name" value="Lyase, Ornithine Decarboxylase, Chain A, domain 1"/>
    <property type="match status" value="1"/>
</dbReference>
<dbReference type="Pfam" id="PF00278">
    <property type="entry name" value="Orn_DAP_Arg_deC"/>
    <property type="match status" value="1"/>
</dbReference>
<dbReference type="InterPro" id="IPR009006">
    <property type="entry name" value="Ala_racemase/Decarboxylase_C"/>
</dbReference>
<feature type="domain" description="Orn/DAP/Arg decarboxylase 2 N-terminal" evidence="5">
    <location>
        <begin position="76"/>
        <end position="340"/>
    </location>
</feature>
<dbReference type="InterPro" id="IPR029066">
    <property type="entry name" value="PLP-binding_barrel"/>
</dbReference>
<evidence type="ECO:0000259" key="4">
    <source>
        <dbReference type="Pfam" id="PF00278"/>
    </source>
</evidence>
<dbReference type="InterPro" id="IPR000183">
    <property type="entry name" value="Orn/DAP/Arg_de-COase"/>
</dbReference>
<dbReference type="InterPro" id="IPR002433">
    <property type="entry name" value="Orn_de-COase"/>
</dbReference>
<dbReference type="InterPro" id="IPR022643">
    <property type="entry name" value="De-COase2_C"/>
</dbReference>
<dbReference type="PANTHER" id="PTHR43727">
    <property type="entry name" value="DIAMINOPIMELATE DECARBOXYLASE"/>
    <property type="match status" value="1"/>
</dbReference>
<dbReference type="Gene3D" id="3.20.20.10">
    <property type="entry name" value="Alanine racemase"/>
    <property type="match status" value="1"/>
</dbReference>
<comment type="similarity">
    <text evidence="3">Belongs to the Orn/Lys/Arg decarboxylase class-II family.</text>
</comment>
<dbReference type="PRINTS" id="PR01179">
    <property type="entry name" value="ODADCRBXLASE"/>
</dbReference>
<feature type="domain" description="Orn/DAP/Arg decarboxylase 2 C-terminal" evidence="4">
    <location>
        <begin position="342"/>
        <end position="429"/>
    </location>
</feature>
<dbReference type="InterPro" id="IPR022644">
    <property type="entry name" value="De-COase2_N"/>
</dbReference>
<dbReference type="Pfam" id="PF02784">
    <property type="entry name" value="Orn_Arg_deC_N"/>
    <property type="match status" value="1"/>
</dbReference>
<evidence type="ECO:0000256" key="3">
    <source>
        <dbReference type="RuleBase" id="RU003737"/>
    </source>
</evidence>
<sequence length="489" mass="53359">MSLKSRFVGTAKRQMKQTLRPVLQRAMAPARTEIPASYWGLERHPSQGLSLEGVPLKELVERWGSPLHVVHLAALRRNVERFQAVPPGCTAGCEVFYSYKTNPVPGVLSVLHGLGVGAEIISAYELWLALKLGVPADRIVYNGPVKSEASVREAIAQGIQLLAANHAEELGSFARIAAEVGKRPRVAVRVSTDSGWAAQFGTPIAGGAALRAYAQARASSHLNVVGLHAHRGATIRTEGEFTGFVEAVLAFTDTLHLELGLDLEVLDLGGSLCTPSVEHIAERDWRLNLTFFRDVPAPDPAQALGISRYVSLAVEMVESHYARRGRRRPRIFLEPGRAMTGDTQLLLGRVHTLKSGEDRTWAVLDMGVNHAECVRNEYHQLFHVDRPDAPASRVYTVVGPICTPGDTLYHAKRLPDLVPGDTLAIMDAGAYFVPFATSFSYPQPAIIALEEDGTDRLLRRAETFEDQVALDAVDPVQMPRAAQNKTEAA</sequence>
<reference evidence="6 7" key="1">
    <citation type="submission" date="2021-02" db="EMBL/GenBank/DDBJ databases">
        <title>De Novo genome assembly of isolated myxobacteria.</title>
        <authorList>
            <person name="Stevens D.C."/>
        </authorList>
    </citation>
    <scope>NUCLEOTIDE SEQUENCE [LARGE SCALE GENOMIC DNA]</scope>
    <source>
        <strain evidence="6 7">SCHIC003</strain>
    </source>
</reference>